<comment type="caution">
    <text evidence="1">The sequence shown here is derived from an EMBL/GenBank/DDBJ whole genome shotgun (WGS) entry which is preliminary data.</text>
</comment>
<keyword evidence="2" id="KW-1185">Reference proteome</keyword>
<evidence type="ECO:0000313" key="2">
    <source>
        <dbReference type="Proteomes" id="UP001160625"/>
    </source>
</evidence>
<protein>
    <recommendedName>
        <fullName evidence="3">Alpha/beta hydrolase</fullName>
    </recommendedName>
</protein>
<dbReference type="SUPFAM" id="SSF53474">
    <property type="entry name" value="alpha/beta-Hydrolases"/>
    <property type="match status" value="1"/>
</dbReference>
<evidence type="ECO:0000313" key="1">
    <source>
        <dbReference type="EMBL" id="MDH7637911.1"/>
    </source>
</evidence>
<evidence type="ECO:0008006" key="3">
    <source>
        <dbReference type="Google" id="ProtNLM"/>
    </source>
</evidence>
<accession>A0ABT6N0R3</accession>
<name>A0ABT6N0R3_9SPHN</name>
<dbReference type="Gene3D" id="3.40.50.1820">
    <property type="entry name" value="alpha/beta hydrolase"/>
    <property type="match status" value="1"/>
</dbReference>
<dbReference type="Proteomes" id="UP001160625">
    <property type="component" value="Unassembled WGS sequence"/>
</dbReference>
<gene>
    <name evidence="1" type="ORF">QGN17_04140</name>
</gene>
<proteinExistence type="predicted"/>
<dbReference type="EMBL" id="JARYGZ010000001">
    <property type="protein sequence ID" value="MDH7637911.1"/>
    <property type="molecule type" value="Genomic_DNA"/>
</dbReference>
<dbReference type="InterPro" id="IPR029058">
    <property type="entry name" value="AB_hydrolase_fold"/>
</dbReference>
<organism evidence="1 2">
    <name type="scientific">Sphingomonas oryzagri</name>
    <dbReference type="NCBI Taxonomy" id="3042314"/>
    <lineage>
        <taxon>Bacteria</taxon>
        <taxon>Pseudomonadati</taxon>
        <taxon>Pseudomonadota</taxon>
        <taxon>Alphaproteobacteria</taxon>
        <taxon>Sphingomonadales</taxon>
        <taxon>Sphingomonadaceae</taxon>
        <taxon>Sphingomonas</taxon>
    </lineage>
</organism>
<dbReference type="RefSeq" id="WP_281043247.1">
    <property type="nucleotide sequence ID" value="NZ_JARYGZ010000001.1"/>
</dbReference>
<reference evidence="1" key="1">
    <citation type="submission" date="2023-04" db="EMBL/GenBank/DDBJ databases">
        <title>Sphingomonas sp. MAHUQ-71 isolated from rice field.</title>
        <authorList>
            <person name="Huq M.A."/>
        </authorList>
    </citation>
    <scope>NUCLEOTIDE SEQUENCE</scope>
    <source>
        <strain evidence="1">MAHUQ-71</strain>
    </source>
</reference>
<sequence length="220" mass="23646">MSQRGPRIHEYAGGEFMLAYGETNGPQLLVLQPLFEEMNRCRLLIASVCRTLAHNGIGCWLPDLPGTGESPRGLETIRWQEWQSAVQAAAAVVEGETGRHPAVAAFRGGALLDRALAVPAWRLAPTSGRSLLSDLRRSAIASGSDPAHPAGYTLSPDLAEALAAADTEASPVVRTVRLAADDRPAEARIEGHPLWRRPEPDFDTATAEAIARDIADWIKA</sequence>